<name>A0A401JCX0_9PROT</name>
<dbReference type="Proteomes" id="UP000286806">
    <property type="component" value="Unassembled WGS sequence"/>
</dbReference>
<dbReference type="EMBL" id="BGOW01000010">
    <property type="protein sequence ID" value="GBL45434.1"/>
    <property type="molecule type" value="Genomic_DNA"/>
</dbReference>
<evidence type="ECO:0000313" key="1">
    <source>
        <dbReference type="EMBL" id="GBL45434.1"/>
    </source>
</evidence>
<comment type="caution">
    <text evidence="1">The sequence shown here is derived from an EMBL/GenBank/DDBJ whole genome shotgun (WGS) entry which is preliminary data.</text>
</comment>
<sequence>MDMVHKGCVMQLISNREGLRWAISRSKTYGNLPAATMRL</sequence>
<evidence type="ECO:0000313" key="2">
    <source>
        <dbReference type="Proteomes" id="UP000286806"/>
    </source>
</evidence>
<keyword evidence="2" id="KW-1185">Reference proteome</keyword>
<gene>
    <name evidence="1" type="ORF">SFMTTN_1241</name>
</gene>
<organism evidence="1 2">
    <name type="scientific">Sulfuriferula multivorans</name>
    <dbReference type="NCBI Taxonomy" id="1559896"/>
    <lineage>
        <taxon>Bacteria</taxon>
        <taxon>Pseudomonadati</taxon>
        <taxon>Pseudomonadota</taxon>
        <taxon>Betaproteobacteria</taxon>
        <taxon>Nitrosomonadales</taxon>
        <taxon>Sulfuricellaceae</taxon>
        <taxon>Sulfuriferula</taxon>
    </lineage>
</organism>
<proteinExistence type="predicted"/>
<protein>
    <submittedName>
        <fullName evidence="1">Uncharacterized protein</fullName>
    </submittedName>
</protein>
<accession>A0A401JCX0</accession>
<reference evidence="1 2" key="1">
    <citation type="journal article" date="2019" name="Front. Microbiol.">
        <title>Genomes of Neutrophilic Sulfur-Oxidizing Chemolithoautotrophs Representing 9 Proteobacterial Species From 8 Genera.</title>
        <authorList>
            <person name="Watanabe T."/>
            <person name="Kojima H."/>
            <person name="Umezawa K."/>
            <person name="Hori C."/>
            <person name="Takasuka T.E."/>
            <person name="Kato Y."/>
            <person name="Fukui M."/>
        </authorList>
    </citation>
    <scope>NUCLEOTIDE SEQUENCE [LARGE SCALE GENOMIC DNA]</scope>
    <source>
        <strain evidence="1 2">TTN</strain>
    </source>
</reference>
<dbReference type="AlphaFoldDB" id="A0A401JCX0"/>